<organism evidence="1 2">
    <name type="scientific">Parascaris equorum</name>
    <name type="common">Equine roundworm</name>
    <dbReference type="NCBI Taxonomy" id="6256"/>
    <lineage>
        <taxon>Eukaryota</taxon>
        <taxon>Metazoa</taxon>
        <taxon>Ecdysozoa</taxon>
        <taxon>Nematoda</taxon>
        <taxon>Chromadorea</taxon>
        <taxon>Rhabditida</taxon>
        <taxon>Spirurina</taxon>
        <taxon>Ascaridomorpha</taxon>
        <taxon>Ascaridoidea</taxon>
        <taxon>Ascarididae</taxon>
        <taxon>Parascaris</taxon>
    </lineage>
</organism>
<dbReference type="InterPro" id="IPR032675">
    <property type="entry name" value="LRR_dom_sf"/>
</dbReference>
<dbReference type="Gene3D" id="3.80.10.10">
    <property type="entry name" value="Ribonuclease Inhibitor"/>
    <property type="match status" value="1"/>
</dbReference>
<accession>A0A914R6M5</accession>
<dbReference type="WBParaSite" id="PEQ_0000210601-mRNA-1">
    <property type="protein sequence ID" value="PEQ_0000210601-mRNA-1"/>
    <property type="gene ID" value="PEQ_0000210601"/>
</dbReference>
<dbReference type="AlphaFoldDB" id="A0A914R6M5"/>
<dbReference type="SUPFAM" id="SSF52058">
    <property type="entry name" value="L domain-like"/>
    <property type="match status" value="1"/>
</dbReference>
<keyword evidence="1" id="KW-1185">Reference proteome</keyword>
<evidence type="ECO:0000313" key="1">
    <source>
        <dbReference type="Proteomes" id="UP000887564"/>
    </source>
</evidence>
<protein>
    <submittedName>
        <fullName evidence="2">Uncharacterized protein</fullName>
    </submittedName>
</protein>
<name>A0A914R6M5_PAREQ</name>
<dbReference type="Pfam" id="PF13306">
    <property type="entry name" value="LRR_5"/>
    <property type="match status" value="1"/>
</dbReference>
<reference evidence="2" key="1">
    <citation type="submission" date="2022-11" db="UniProtKB">
        <authorList>
            <consortium name="WormBaseParasite"/>
        </authorList>
    </citation>
    <scope>IDENTIFICATION</scope>
</reference>
<evidence type="ECO:0000313" key="2">
    <source>
        <dbReference type="WBParaSite" id="PEQ_0000210601-mRNA-1"/>
    </source>
</evidence>
<dbReference type="Proteomes" id="UP000887564">
    <property type="component" value="Unplaced"/>
</dbReference>
<dbReference type="InterPro" id="IPR026906">
    <property type="entry name" value="LRR_5"/>
</dbReference>
<sequence length="137" mass="15662">PRFRNNLLPVPHGKTKAGNNIPSQFSVNIFVTLLYLKLIAIRKVVIESWAFRGILRSPRELIIQESNLPRIPTNAFTGLSNLKHIWFRNCTITSIAANAFEYLSNVEYIYFRDATIVQLDNFAFSNESSVDFIGLGW</sequence>
<proteinExistence type="predicted"/>